<organism evidence="7 8">
    <name type="scientific">Odynerus spinipes</name>
    <dbReference type="NCBI Taxonomy" id="1348599"/>
    <lineage>
        <taxon>Eukaryota</taxon>
        <taxon>Metazoa</taxon>
        <taxon>Ecdysozoa</taxon>
        <taxon>Arthropoda</taxon>
        <taxon>Hexapoda</taxon>
        <taxon>Insecta</taxon>
        <taxon>Pterygota</taxon>
        <taxon>Neoptera</taxon>
        <taxon>Endopterygota</taxon>
        <taxon>Hymenoptera</taxon>
        <taxon>Apocrita</taxon>
        <taxon>Aculeata</taxon>
        <taxon>Vespoidea</taxon>
        <taxon>Vespidae</taxon>
        <taxon>Eumeninae</taxon>
        <taxon>Odynerus</taxon>
    </lineage>
</organism>
<dbReference type="Pfam" id="PF00501">
    <property type="entry name" value="AMP-binding"/>
    <property type="match status" value="1"/>
</dbReference>
<feature type="domain" description="AMP-binding enzyme C-terminal" evidence="6">
    <location>
        <begin position="495"/>
        <end position="571"/>
    </location>
</feature>
<keyword evidence="8" id="KW-1185">Reference proteome</keyword>
<dbReference type="PANTHER" id="PTHR24096">
    <property type="entry name" value="LONG-CHAIN-FATTY-ACID--COA LIGASE"/>
    <property type="match status" value="1"/>
</dbReference>
<dbReference type="InterPro" id="IPR045851">
    <property type="entry name" value="AMP-bd_C_sf"/>
</dbReference>
<name>A0AAD9S0E5_9HYME</name>
<evidence type="ECO:0000256" key="1">
    <source>
        <dbReference type="ARBA" id="ARBA00004275"/>
    </source>
</evidence>
<evidence type="ECO:0000259" key="5">
    <source>
        <dbReference type="Pfam" id="PF00501"/>
    </source>
</evidence>
<comment type="similarity">
    <text evidence="2">Belongs to the ATP-dependent AMP-binding enzyme family.</text>
</comment>
<comment type="caution">
    <text evidence="7">The sequence shown here is derived from an EMBL/GenBank/DDBJ whole genome shotgun (WGS) entry which is preliminary data.</text>
</comment>
<dbReference type="GO" id="GO:0016405">
    <property type="term" value="F:CoA-ligase activity"/>
    <property type="evidence" value="ECO:0007669"/>
    <property type="project" value="TreeGrafter"/>
</dbReference>
<dbReference type="Gene3D" id="3.30.300.30">
    <property type="match status" value="1"/>
</dbReference>
<evidence type="ECO:0000313" key="7">
    <source>
        <dbReference type="EMBL" id="KAK2589254.1"/>
    </source>
</evidence>
<feature type="domain" description="AMP-dependent synthetase/ligase" evidence="5">
    <location>
        <begin position="91"/>
        <end position="444"/>
    </location>
</feature>
<evidence type="ECO:0000256" key="3">
    <source>
        <dbReference type="ARBA" id="ARBA00022598"/>
    </source>
</evidence>
<evidence type="ECO:0000313" key="8">
    <source>
        <dbReference type="Proteomes" id="UP001258017"/>
    </source>
</evidence>
<dbReference type="InterPro" id="IPR042099">
    <property type="entry name" value="ANL_N_sf"/>
</dbReference>
<keyword evidence="3" id="KW-0436">Ligase</keyword>
<dbReference type="InterPro" id="IPR000873">
    <property type="entry name" value="AMP-dep_synth/lig_dom"/>
</dbReference>
<comment type="subcellular location">
    <subcellularLocation>
        <location evidence="1">Peroxisome</location>
    </subcellularLocation>
</comment>
<dbReference type="EMBL" id="JAIFRP010000001">
    <property type="protein sequence ID" value="KAK2589254.1"/>
    <property type="molecule type" value="Genomic_DNA"/>
</dbReference>
<gene>
    <name evidence="7" type="ORF">KPH14_007815</name>
</gene>
<accession>A0AAD9S0E5</accession>
<dbReference type="AlphaFoldDB" id="A0AAD9S0E5"/>
<evidence type="ECO:0000256" key="4">
    <source>
        <dbReference type="ARBA" id="ARBA00023140"/>
    </source>
</evidence>
<dbReference type="Pfam" id="PF13193">
    <property type="entry name" value="AMP-binding_C"/>
    <property type="match status" value="1"/>
</dbReference>
<dbReference type="InterPro" id="IPR020845">
    <property type="entry name" value="AMP-binding_CS"/>
</dbReference>
<dbReference type="CDD" id="cd05911">
    <property type="entry name" value="Firefly_Luc_like"/>
    <property type="match status" value="1"/>
</dbReference>
<dbReference type="GO" id="GO:0005777">
    <property type="term" value="C:peroxisome"/>
    <property type="evidence" value="ECO:0007669"/>
    <property type="project" value="UniProtKB-SubCell"/>
</dbReference>
<reference evidence="7" key="2">
    <citation type="journal article" date="2023" name="Commun. Biol.">
        <title>Intrasexual cuticular hydrocarbon dimorphism in a wasp sheds light on hydrocarbon biosynthesis genes in Hymenoptera.</title>
        <authorList>
            <person name="Moris V.C."/>
            <person name="Podsiadlowski L."/>
            <person name="Martin S."/>
            <person name="Oeyen J.P."/>
            <person name="Donath A."/>
            <person name="Petersen M."/>
            <person name="Wilbrandt J."/>
            <person name="Misof B."/>
            <person name="Liedtke D."/>
            <person name="Thamm M."/>
            <person name="Scheiner R."/>
            <person name="Schmitt T."/>
            <person name="Niehuis O."/>
        </authorList>
    </citation>
    <scope>NUCLEOTIDE SEQUENCE</scope>
    <source>
        <strain evidence="7">GBR_01_08_01A</strain>
    </source>
</reference>
<reference evidence="7" key="1">
    <citation type="submission" date="2021-08" db="EMBL/GenBank/DDBJ databases">
        <authorList>
            <person name="Misof B."/>
            <person name="Oliver O."/>
            <person name="Podsiadlowski L."/>
            <person name="Donath A."/>
            <person name="Peters R."/>
            <person name="Mayer C."/>
            <person name="Rust J."/>
            <person name="Gunkel S."/>
            <person name="Lesny P."/>
            <person name="Martin S."/>
            <person name="Oeyen J.P."/>
            <person name="Petersen M."/>
            <person name="Panagiotis P."/>
            <person name="Wilbrandt J."/>
            <person name="Tanja T."/>
        </authorList>
    </citation>
    <scope>NUCLEOTIDE SEQUENCE</scope>
    <source>
        <strain evidence="7">GBR_01_08_01A</strain>
        <tissue evidence="7">Thorax + abdomen</tissue>
    </source>
</reference>
<sequence>MAEGRGHGHTIHLLRYLLKEEGRHDLVCSRYSHLVAYFKSVRSTAMVADKSANDVSDFTIKDNVLIGVQVPLSNEYTSVGKLLLDKMKAKPDFIGQIDATTEETYNFAKMTDQMVKCALWLRKQNIKPGDVVAVCTPNNMDSFAPFFASFCVSAIFTPWNSEMNTREARHFLTLSGAKLVFASEDSVSTLLEAAKLENYDLKVVVFGNAPNALPFSKVLEGHSTSDVENFQCTPVNDIDDTAAILYSSGTTGLSKGVQISHSALLYNLLSAGGLKLDGTPLWFSSYFWISGVLCTMSCIVNYNLRIIYPKFEEKILCELAEKYKVTWLFLSPSMANRLLKSGYLKKYDLSSVKFVCIGGAIFKAESQITLQKQLPQADIIQMFGMTELACVVTSQKPHHKPGSVGTPIKNVQIKIVELETGNALGPNKKGELWVKSKTMTKGYYKNPQATKETIDAEGWLHTGDLAYYDENGELYIVDRIKEILKYRGYHVSPTEIENFLQTHPDVVEAAIVGIPHLEDDEHPLAFVSVVPGSKVTEHELQKFVADNMTERNHLRAGVKFLESLPHTPSGKVCRKDLKAMAKSYQVK</sequence>
<dbReference type="Proteomes" id="UP001258017">
    <property type="component" value="Unassembled WGS sequence"/>
</dbReference>
<keyword evidence="4" id="KW-0576">Peroxisome</keyword>
<dbReference type="PANTHER" id="PTHR24096:SF149">
    <property type="entry name" value="AMP-BINDING DOMAIN-CONTAINING PROTEIN-RELATED"/>
    <property type="match status" value="1"/>
</dbReference>
<dbReference type="Gene3D" id="3.40.50.12780">
    <property type="entry name" value="N-terminal domain of ligase-like"/>
    <property type="match status" value="1"/>
</dbReference>
<evidence type="ECO:0000259" key="6">
    <source>
        <dbReference type="Pfam" id="PF13193"/>
    </source>
</evidence>
<protein>
    <submittedName>
        <fullName evidence="7">Uncharacterized protein</fullName>
    </submittedName>
</protein>
<evidence type="ECO:0000256" key="2">
    <source>
        <dbReference type="ARBA" id="ARBA00006432"/>
    </source>
</evidence>
<dbReference type="InterPro" id="IPR025110">
    <property type="entry name" value="AMP-bd_C"/>
</dbReference>
<dbReference type="PROSITE" id="PS00455">
    <property type="entry name" value="AMP_BINDING"/>
    <property type="match status" value="1"/>
</dbReference>
<proteinExistence type="inferred from homology"/>
<dbReference type="SUPFAM" id="SSF56801">
    <property type="entry name" value="Acetyl-CoA synthetase-like"/>
    <property type="match status" value="1"/>
</dbReference>